<evidence type="ECO:0000256" key="5">
    <source>
        <dbReference type="ARBA" id="ARBA00022691"/>
    </source>
</evidence>
<dbReference type="Gene3D" id="3.90.120.10">
    <property type="entry name" value="DNA Methylase, subunit A, domain 2"/>
    <property type="match status" value="1"/>
</dbReference>
<evidence type="ECO:0000256" key="4">
    <source>
        <dbReference type="ARBA" id="ARBA00022679"/>
    </source>
</evidence>
<dbReference type="InterPro" id="IPR043151">
    <property type="entry name" value="BAH_sf"/>
</dbReference>
<comment type="similarity">
    <text evidence="9">Belongs to the class I-like SAM-binding methyltransferase superfamily. C5-methyltransferase family.</text>
</comment>
<dbReference type="GO" id="GO:0005634">
    <property type="term" value="C:nucleus"/>
    <property type="evidence" value="ECO:0007669"/>
    <property type="project" value="UniProtKB-SubCell"/>
</dbReference>
<evidence type="ECO:0000259" key="11">
    <source>
        <dbReference type="PROSITE" id="PS50013"/>
    </source>
</evidence>
<dbReference type="EC" id="2.1.1.37" evidence="2"/>
<keyword evidence="3 9" id="KW-0489">Methyltransferase</keyword>
<feature type="domain" description="BAH" evidence="12">
    <location>
        <begin position="65"/>
        <end position="215"/>
    </location>
</feature>
<dbReference type="GO" id="GO:0044027">
    <property type="term" value="P:negative regulation of gene expression via chromosomal CpG island methylation"/>
    <property type="evidence" value="ECO:0007669"/>
    <property type="project" value="TreeGrafter"/>
</dbReference>
<dbReference type="SUPFAM" id="SSF54160">
    <property type="entry name" value="Chromo domain-like"/>
    <property type="match status" value="1"/>
</dbReference>
<comment type="catalytic activity">
    <reaction evidence="8">
        <text>a 2'-deoxycytidine in DNA + S-adenosyl-L-methionine = a 5-methyl-2'-deoxycytidine in DNA + S-adenosyl-L-homocysteine + H(+)</text>
        <dbReference type="Rhea" id="RHEA:13681"/>
        <dbReference type="Rhea" id="RHEA-COMP:11369"/>
        <dbReference type="Rhea" id="RHEA-COMP:11370"/>
        <dbReference type="ChEBI" id="CHEBI:15378"/>
        <dbReference type="ChEBI" id="CHEBI:57856"/>
        <dbReference type="ChEBI" id="CHEBI:59789"/>
        <dbReference type="ChEBI" id="CHEBI:85452"/>
        <dbReference type="ChEBI" id="CHEBI:85454"/>
        <dbReference type="EC" id="2.1.1.37"/>
    </reaction>
</comment>
<evidence type="ECO:0000313" key="14">
    <source>
        <dbReference type="Proteomes" id="UP000489600"/>
    </source>
</evidence>
<keyword evidence="5 9" id="KW-0949">S-adenosyl-L-methionine</keyword>
<keyword evidence="4 9" id="KW-0808">Transferase</keyword>
<dbReference type="AlphaFoldDB" id="A0A565CX60"/>
<dbReference type="InterPro" id="IPR050390">
    <property type="entry name" value="C5-Methyltransferase"/>
</dbReference>
<evidence type="ECO:0000256" key="2">
    <source>
        <dbReference type="ARBA" id="ARBA00011975"/>
    </source>
</evidence>
<feature type="active site" evidence="9">
    <location>
        <position position="359"/>
    </location>
</feature>
<dbReference type="InterPro" id="IPR016197">
    <property type="entry name" value="Chromo-like_dom_sf"/>
</dbReference>
<dbReference type="Pfam" id="PF00145">
    <property type="entry name" value="DNA_methylase"/>
    <property type="match status" value="1"/>
</dbReference>
<dbReference type="GO" id="GO:0003677">
    <property type="term" value="F:DNA binding"/>
    <property type="evidence" value="ECO:0007669"/>
    <property type="project" value="UniProtKB-KW"/>
</dbReference>
<proteinExistence type="inferred from homology"/>
<evidence type="ECO:0000259" key="12">
    <source>
        <dbReference type="PROSITE" id="PS51038"/>
    </source>
</evidence>
<comment type="subcellular location">
    <subcellularLocation>
        <location evidence="1">Nucleus</location>
    </subcellularLocation>
</comment>
<dbReference type="PANTHER" id="PTHR10629:SF42">
    <property type="entry name" value="DNA (CYTOSINE-5)-METHYLTRANSFERASE CMT1-RELATED"/>
    <property type="match status" value="1"/>
</dbReference>
<dbReference type="GO" id="GO:0032259">
    <property type="term" value="P:methylation"/>
    <property type="evidence" value="ECO:0007669"/>
    <property type="project" value="UniProtKB-KW"/>
</dbReference>
<evidence type="ECO:0000256" key="3">
    <source>
        <dbReference type="ARBA" id="ARBA00022603"/>
    </source>
</evidence>
<dbReference type="EMBL" id="CABITT030000008">
    <property type="protein sequence ID" value="VVB18330.1"/>
    <property type="molecule type" value="Genomic_DNA"/>
</dbReference>
<dbReference type="InterPro" id="IPR001525">
    <property type="entry name" value="C5_MeTfrase"/>
</dbReference>
<protein>
    <recommendedName>
        <fullName evidence="2">DNA (cytosine-5-)-methyltransferase</fullName>
        <ecNumber evidence="2">2.1.1.37</ecNumber>
    </recommendedName>
</protein>
<feature type="region of interest" description="Disordered" evidence="10">
    <location>
        <begin position="252"/>
        <end position="277"/>
    </location>
</feature>
<dbReference type="InterPro" id="IPR023779">
    <property type="entry name" value="Chromodomain_CS"/>
</dbReference>
<dbReference type="Proteomes" id="UP000489600">
    <property type="component" value="Unassembled WGS sequence"/>
</dbReference>
<dbReference type="InterPro" id="IPR029063">
    <property type="entry name" value="SAM-dependent_MTases_sf"/>
</dbReference>
<reference evidence="13" key="1">
    <citation type="submission" date="2019-07" db="EMBL/GenBank/DDBJ databases">
        <authorList>
            <person name="Dittberner H."/>
        </authorList>
    </citation>
    <scope>NUCLEOTIDE SEQUENCE [LARGE SCALE GENOMIC DNA]</scope>
</reference>
<organism evidence="13 14">
    <name type="scientific">Arabis nemorensis</name>
    <dbReference type="NCBI Taxonomy" id="586526"/>
    <lineage>
        <taxon>Eukaryota</taxon>
        <taxon>Viridiplantae</taxon>
        <taxon>Streptophyta</taxon>
        <taxon>Embryophyta</taxon>
        <taxon>Tracheophyta</taxon>
        <taxon>Spermatophyta</taxon>
        <taxon>Magnoliopsida</taxon>
        <taxon>eudicotyledons</taxon>
        <taxon>Gunneridae</taxon>
        <taxon>Pentapetalae</taxon>
        <taxon>rosids</taxon>
        <taxon>malvids</taxon>
        <taxon>Brassicales</taxon>
        <taxon>Brassicaceae</taxon>
        <taxon>Arabideae</taxon>
        <taxon>Arabis</taxon>
    </lineage>
</organism>
<gene>
    <name evidence="13" type="ORF">ANE_LOCUS28774</name>
</gene>
<dbReference type="SUPFAM" id="SSF53335">
    <property type="entry name" value="S-adenosyl-L-methionine-dependent methyltransferases"/>
    <property type="match status" value="1"/>
</dbReference>
<dbReference type="InterPro" id="IPR000953">
    <property type="entry name" value="Chromo/chromo_shadow_dom"/>
</dbReference>
<dbReference type="PROSITE" id="PS00598">
    <property type="entry name" value="CHROMO_1"/>
    <property type="match status" value="1"/>
</dbReference>
<evidence type="ECO:0000256" key="7">
    <source>
        <dbReference type="ARBA" id="ARBA00023242"/>
    </source>
</evidence>
<dbReference type="OrthoDB" id="5376140at2759"/>
<evidence type="ECO:0000256" key="8">
    <source>
        <dbReference type="ARBA" id="ARBA00047422"/>
    </source>
</evidence>
<keyword evidence="6" id="KW-0238">DNA-binding</keyword>
<dbReference type="InterPro" id="IPR023780">
    <property type="entry name" value="Chromo_domain"/>
</dbReference>
<evidence type="ECO:0000256" key="10">
    <source>
        <dbReference type="SAM" id="MobiDB-lite"/>
    </source>
</evidence>
<sequence>MKRAEPDTDLCFVGKPMFFSEAMSKWPERYRSSKARLMESQNDSDENKKKIEAKCHYLQAMVDGVVFNLGDNVYVTAEPGEPNYIGKIVELFQAIHGEPYFRARWFYYAEDTNVTGTEERIIPPCDFYYDMNYELEHLTFSCASDDREASSSTISSECDSNRIEAPHKNEKYLLDLYSGCGAMSTGLCAGASLSGVKLTTKWAVDTKSSACASLKLNHPETEVRNEAVEDFLILLIEWRKLCQKLLLIPSNEPIEPDSDSDEDEEEEDGDNDSSEIQPEEFEVEEFLAICYGDPKKVKKSALHLKVRWKGYGPEEDTWEPFDGLRKCKDKLKEFVTKGFKSNLLPLPGGVDFVCGGPPCQGVSGFNRYRNKKEPLEDKIQVGQSQKDPKLGKALELSDALSDLPPATNTERRILFDHQPLQLSKDDLERVRQIPKKKGANFRDLRGVIVVKNRVRFDPSIERPMLESGKTSGTNESIPSLVVPNYAVKYVHGTSKKPFGRLWFDEVVNTVVTRAEPHNQIILHPLQDRVLSVRENARLQGFPDFYKLCGPIREKYIQVGNAVAFPVGIALGYAFGLASQGLCDDGPEISLPFKFPQCLKHVTAEEHSALQGQKEKGL</sequence>
<dbReference type="Pfam" id="PF00385">
    <property type="entry name" value="Chromo"/>
    <property type="match status" value="1"/>
</dbReference>
<feature type="compositionally biased region" description="Acidic residues" evidence="10">
    <location>
        <begin position="254"/>
        <end position="277"/>
    </location>
</feature>
<evidence type="ECO:0000313" key="13">
    <source>
        <dbReference type="EMBL" id="VVB18330.1"/>
    </source>
</evidence>
<dbReference type="PROSITE" id="PS51038">
    <property type="entry name" value="BAH"/>
    <property type="match status" value="1"/>
</dbReference>
<dbReference type="GO" id="GO:0003886">
    <property type="term" value="F:DNA (cytosine-5-)-methyltransferase activity"/>
    <property type="evidence" value="ECO:0007669"/>
    <property type="project" value="UniProtKB-EC"/>
</dbReference>
<dbReference type="CDD" id="cd18635">
    <property type="entry name" value="CD_CMT3_like"/>
    <property type="match status" value="1"/>
</dbReference>
<dbReference type="InterPro" id="IPR001025">
    <property type="entry name" value="BAH_dom"/>
</dbReference>
<dbReference type="PROSITE" id="PS50013">
    <property type="entry name" value="CHROMO_2"/>
    <property type="match status" value="1"/>
</dbReference>
<evidence type="ECO:0000256" key="9">
    <source>
        <dbReference type="PROSITE-ProRule" id="PRU01016"/>
    </source>
</evidence>
<evidence type="ECO:0000256" key="6">
    <source>
        <dbReference type="ARBA" id="ARBA00023125"/>
    </source>
</evidence>
<name>A0A565CX60_9BRAS</name>
<dbReference type="PANTHER" id="PTHR10629">
    <property type="entry name" value="CYTOSINE-SPECIFIC METHYLTRANSFERASE"/>
    <property type="match status" value="1"/>
</dbReference>
<feature type="domain" description="Chromo" evidence="11">
    <location>
        <begin position="281"/>
        <end position="334"/>
    </location>
</feature>
<dbReference type="PROSITE" id="PS51679">
    <property type="entry name" value="SAM_MT_C5"/>
    <property type="match status" value="1"/>
</dbReference>
<keyword evidence="14" id="KW-1185">Reference proteome</keyword>
<comment type="caution">
    <text evidence="13">The sequence shown here is derived from an EMBL/GenBank/DDBJ whole genome shotgun (WGS) entry which is preliminary data.</text>
</comment>
<accession>A0A565CX60</accession>
<dbReference type="SMART" id="SM00298">
    <property type="entry name" value="CHROMO"/>
    <property type="match status" value="1"/>
</dbReference>
<keyword evidence="7" id="KW-0539">Nucleus</keyword>
<evidence type="ECO:0000256" key="1">
    <source>
        <dbReference type="ARBA" id="ARBA00004123"/>
    </source>
</evidence>
<dbReference type="Gene3D" id="3.40.50.150">
    <property type="entry name" value="Vaccinia Virus protein VP39"/>
    <property type="match status" value="1"/>
</dbReference>
<dbReference type="GO" id="GO:0003682">
    <property type="term" value="F:chromatin binding"/>
    <property type="evidence" value="ECO:0007669"/>
    <property type="project" value="InterPro"/>
</dbReference>
<dbReference type="Gene3D" id="2.30.30.490">
    <property type="match status" value="1"/>
</dbReference>